<dbReference type="EMBL" id="LR214951">
    <property type="protein sequence ID" value="VEU59550.1"/>
    <property type="molecule type" value="Genomic_DNA"/>
</dbReference>
<protein>
    <submittedName>
        <fullName evidence="2">Uncharacterized protein</fullName>
    </submittedName>
</protein>
<feature type="transmembrane region" description="Helical" evidence="1">
    <location>
        <begin position="12"/>
        <end position="34"/>
    </location>
</feature>
<dbReference type="RefSeq" id="WP_129719934.1">
    <property type="nucleotide sequence ID" value="NZ_LR214951.1"/>
</dbReference>
<feature type="transmembrane region" description="Helical" evidence="1">
    <location>
        <begin position="40"/>
        <end position="65"/>
    </location>
</feature>
<dbReference type="KEGG" id="mnu:NCTC10166_00528"/>
<keyword evidence="1" id="KW-1133">Transmembrane helix</keyword>
<evidence type="ECO:0000256" key="1">
    <source>
        <dbReference type="SAM" id="Phobius"/>
    </source>
</evidence>
<evidence type="ECO:0000313" key="2">
    <source>
        <dbReference type="EMBL" id="VEU59550.1"/>
    </source>
</evidence>
<gene>
    <name evidence="2" type="ORF">NCTC10166_00528</name>
</gene>
<dbReference type="Proteomes" id="UP000289440">
    <property type="component" value="Chromosome"/>
</dbReference>
<keyword evidence="1" id="KW-0812">Transmembrane</keyword>
<proteinExistence type="predicted"/>
<accession>A0A449A5I8</accession>
<reference evidence="2 3" key="1">
    <citation type="submission" date="2019-01" db="EMBL/GenBank/DDBJ databases">
        <authorList>
            <consortium name="Pathogen Informatics"/>
        </authorList>
    </citation>
    <scope>NUCLEOTIDE SEQUENCE [LARGE SCALE GENOMIC DNA]</scope>
    <source>
        <strain evidence="2 3">NCTC10166</strain>
    </source>
</reference>
<keyword evidence="3" id="KW-1185">Reference proteome</keyword>
<evidence type="ECO:0000313" key="3">
    <source>
        <dbReference type="Proteomes" id="UP000289440"/>
    </source>
</evidence>
<keyword evidence="1" id="KW-0472">Membrane</keyword>
<organism evidence="2 3">
    <name type="scientific">Mesomycoplasma neurolyticum</name>
    <dbReference type="NCBI Taxonomy" id="2120"/>
    <lineage>
        <taxon>Bacteria</taxon>
        <taxon>Bacillati</taxon>
        <taxon>Mycoplasmatota</taxon>
        <taxon>Mycoplasmoidales</taxon>
        <taxon>Metamycoplasmataceae</taxon>
        <taxon>Mesomycoplasma</taxon>
    </lineage>
</organism>
<name>A0A449A5I8_9BACT</name>
<sequence>MIIKRSTYLKITGILNIILFVIFIFYLSILVFWLNKTTGIGLVVLLMVWAAFFIYFLVFLFFWVTNIIKLSKKYNQYNKKGILLWMIFPFVSLFQKEKVSKILSEK</sequence>
<dbReference type="AlphaFoldDB" id="A0A449A5I8"/>